<reference evidence="2" key="1">
    <citation type="submission" date="2021-12" db="EMBL/GenBank/DDBJ databases">
        <title>Discovery of the Pendulisporaceae a myxobacterial family with distinct sporulation behavior and unique specialized metabolism.</title>
        <authorList>
            <person name="Garcia R."/>
            <person name="Popoff A."/>
            <person name="Bader C.D."/>
            <person name="Loehr J."/>
            <person name="Walesch S."/>
            <person name="Walt C."/>
            <person name="Boldt J."/>
            <person name="Bunk B."/>
            <person name="Haeckl F.J.F.P.J."/>
            <person name="Gunesch A.P."/>
            <person name="Birkelbach J."/>
            <person name="Nuebel U."/>
            <person name="Pietschmann T."/>
            <person name="Bach T."/>
            <person name="Mueller R."/>
        </authorList>
    </citation>
    <scope>NUCLEOTIDE SEQUENCE</scope>
    <source>
        <strain evidence="2">MSr11367</strain>
    </source>
</reference>
<dbReference type="RefSeq" id="WP_394836656.1">
    <property type="nucleotide sequence ID" value="NZ_CP089929.1"/>
</dbReference>
<dbReference type="InterPro" id="IPR043504">
    <property type="entry name" value="Peptidase_S1_PA_chymotrypsin"/>
</dbReference>
<protein>
    <submittedName>
        <fullName evidence="2">Trypsin-like serine protease</fullName>
        <ecNumber evidence="2">3.4.21.-</ecNumber>
    </submittedName>
</protein>
<evidence type="ECO:0000259" key="1">
    <source>
        <dbReference type="Pfam" id="PF00089"/>
    </source>
</evidence>
<dbReference type="PROSITE" id="PS00134">
    <property type="entry name" value="TRYPSIN_HIS"/>
    <property type="match status" value="1"/>
</dbReference>
<proteinExistence type="predicted"/>
<dbReference type="InterPro" id="IPR001254">
    <property type="entry name" value="Trypsin_dom"/>
</dbReference>
<dbReference type="Pfam" id="PF00089">
    <property type="entry name" value="Trypsin"/>
    <property type="match status" value="1"/>
</dbReference>
<dbReference type="EMBL" id="CP089983">
    <property type="protein sequence ID" value="WXB06995.1"/>
    <property type="molecule type" value="Genomic_DNA"/>
</dbReference>
<keyword evidence="2" id="KW-0378">Hydrolase</keyword>
<evidence type="ECO:0000313" key="2">
    <source>
        <dbReference type="EMBL" id="WXB06995.1"/>
    </source>
</evidence>
<dbReference type="Proteomes" id="UP001374803">
    <property type="component" value="Chromosome"/>
</dbReference>
<feature type="domain" description="Peptidase S1" evidence="1">
    <location>
        <begin position="13"/>
        <end position="83"/>
    </location>
</feature>
<sequence>MGFAAAPPRAVDCCSGEVISPTVILTAAHCVDSASLGADTVYTVVTGPNADDADEASRLEVLEVHAHPQWDPENIEAGYDIGVAILA</sequence>
<dbReference type="InterPro" id="IPR009003">
    <property type="entry name" value="Peptidase_S1_PA"/>
</dbReference>
<dbReference type="SUPFAM" id="SSF50494">
    <property type="entry name" value="Trypsin-like serine proteases"/>
    <property type="match status" value="1"/>
</dbReference>
<dbReference type="GO" id="GO:0016787">
    <property type="term" value="F:hydrolase activity"/>
    <property type="evidence" value="ECO:0007669"/>
    <property type="project" value="UniProtKB-KW"/>
</dbReference>
<dbReference type="InterPro" id="IPR018114">
    <property type="entry name" value="TRYPSIN_HIS"/>
</dbReference>
<gene>
    <name evidence="2" type="ORF">LVJ94_07085</name>
</gene>
<dbReference type="Gene3D" id="2.40.10.10">
    <property type="entry name" value="Trypsin-like serine proteases"/>
    <property type="match status" value="1"/>
</dbReference>
<keyword evidence="3" id="KW-1185">Reference proteome</keyword>
<dbReference type="EC" id="3.4.21.-" evidence="2"/>
<name>A0ABZ2L8A5_9BACT</name>
<evidence type="ECO:0000313" key="3">
    <source>
        <dbReference type="Proteomes" id="UP001374803"/>
    </source>
</evidence>
<organism evidence="2 3">
    <name type="scientific">Pendulispora rubella</name>
    <dbReference type="NCBI Taxonomy" id="2741070"/>
    <lineage>
        <taxon>Bacteria</taxon>
        <taxon>Pseudomonadati</taxon>
        <taxon>Myxococcota</taxon>
        <taxon>Myxococcia</taxon>
        <taxon>Myxococcales</taxon>
        <taxon>Sorangiineae</taxon>
        <taxon>Pendulisporaceae</taxon>
        <taxon>Pendulispora</taxon>
    </lineage>
</organism>
<accession>A0ABZ2L8A5</accession>